<evidence type="ECO:0000313" key="2">
    <source>
        <dbReference type="EMBL" id="ESA13146.1"/>
    </source>
</evidence>
<keyword evidence="1" id="KW-0472">Membrane</keyword>
<feature type="transmembrane region" description="Helical" evidence="1">
    <location>
        <begin position="170"/>
        <end position="187"/>
    </location>
</feature>
<dbReference type="AlphaFoldDB" id="U9UC12"/>
<gene>
    <name evidence="2" type="ORF">GLOINDRAFT_179791</name>
</gene>
<keyword evidence="1" id="KW-1133">Transmembrane helix</keyword>
<evidence type="ECO:0000256" key="1">
    <source>
        <dbReference type="SAM" id="Phobius"/>
    </source>
</evidence>
<dbReference type="HOGENOM" id="CLU_1441747_0_0_1"/>
<dbReference type="eggNOG" id="KOG0341">
    <property type="taxonomic scope" value="Eukaryota"/>
</dbReference>
<dbReference type="EMBL" id="KI284190">
    <property type="protein sequence ID" value="ESA13146.1"/>
    <property type="molecule type" value="Genomic_DNA"/>
</dbReference>
<proteinExistence type="predicted"/>
<sequence>MSTSPKKRKVDDLDLELDLDSYVPYVPIKQRREAKFQKLASQRNIPEPQKENEVDDEVEELVRAGPKANVSLIDQAVEAKKQKLIEDSSKTDVEKKLEEEKAIMEAVAQRRLLASVQELAKGIIYTEPMKTTWRPPRQIRERAQADHDAIRQRYHILVEGEDIPPPIKHFRVRLFFYFVIFFLHLLIL</sequence>
<protein>
    <submittedName>
        <fullName evidence="2">Uncharacterized protein</fullName>
    </submittedName>
</protein>
<name>U9UC12_RHIID</name>
<reference evidence="2" key="1">
    <citation type="submission" date="2013-07" db="EMBL/GenBank/DDBJ databases">
        <title>The genome of an arbuscular mycorrhizal fungus provides insights into the evolution of the oldest plant symbiosis.</title>
        <authorList>
            <consortium name="DOE Joint Genome Institute"/>
            <person name="Tisserant E."/>
            <person name="Malbreil M."/>
            <person name="Kuo A."/>
            <person name="Kohler A."/>
            <person name="Symeonidi A."/>
            <person name="Balestrini R."/>
            <person name="Charron P."/>
            <person name="Duensing N."/>
            <person name="Frei-dit-Frey N."/>
            <person name="Gianinazzi-Pearson V."/>
            <person name="Gilbert B."/>
            <person name="Handa Y."/>
            <person name="Hijri M."/>
            <person name="Kaul R."/>
            <person name="Kawaguchi M."/>
            <person name="Krajinski F."/>
            <person name="Lammers P."/>
            <person name="Lapierre D."/>
            <person name="Masclaux F.G."/>
            <person name="Murat C."/>
            <person name="Morin E."/>
            <person name="Ndikumana S."/>
            <person name="Pagni M."/>
            <person name="Petitpierre D."/>
            <person name="Requena N."/>
            <person name="Rosikiewicz P."/>
            <person name="Riley R."/>
            <person name="Saito K."/>
            <person name="San Clemente H."/>
            <person name="Shapiro H."/>
            <person name="van Tuinen D."/>
            <person name="Becard G."/>
            <person name="Bonfante P."/>
            <person name="Paszkowski U."/>
            <person name="Shachar-Hill Y."/>
            <person name="Young J.P."/>
            <person name="Sanders I.R."/>
            <person name="Henrissat B."/>
            <person name="Rensing S.A."/>
            <person name="Grigoriev I.V."/>
            <person name="Corradi N."/>
            <person name="Roux C."/>
            <person name="Martin F."/>
        </authorList>
    </citation>
    <scope>NUCLEOTIDE SEQUENCE</scope>
    <source>
        <strain evidence="2">DAOM 197198</strain>
    </source>
</reference>
<dbReference type="VEuPathDB" id="FungiDB:RhiirFUN_022551"/>
<keyword evidence="1" id="KW-0812">Transmembrane</keyword>
<organism evidence="2">
    <name type="scientific">Rhizophagus irregularis (strain DAOM 181602 / DAOM 197198 / MUCL 43194)</name>
    <name type="common">Arbuscular mycorrhizal fungus</name>
    <name type="synonym">Glomus intraradices</name>
    <dbReference type="NCBI Taxonomy" id="747089"/>
    <lineage>
        <taxon>Eukaryota</taxon>
        <taxon>Fungi</taxon>
        <taxon>Fungi incertae sedis</taxon>
        <taxon>Mucoromycota</taxon>
        <taxon>Glomeromycotina</taxon>
        <taxon>Glomeromycetes</taxon>
        <taxon>Glomerales</taxon>
        <taxon>Glomeraceae</taxon>
        <taxon>Rhizophagus</taxon>
    </lineage>
</organism>
<accession>U9UC12</accession>